<dbReference type="GO" id="GO:1990683">
    <property type="term" value="P:DNA double-strand break attachment to nuclear envelope"/>
    <property type="evidence" value="ECO:0007669"/>
    <property type="project" value="TreeGrafter"/>
</dbReference>
<feature type="region of interest" description="Disordered" evidence="1">
    <location>
        <begin position="782"/>
        <end position="807"/>
    </location>
</feature>
<reference evidence="3" key="1">
    <citation type="submission" date="2021-03" db="EMBL/GenBank/DDBJ databases">
        <title>Comparative genomics and phylogenomic investigation of the class Geoglossomycetes provide insights into ecological specialization and systematics.</title>
        <authorList>
            <person name="Melie T."/>
            <person name="Pirro S."/>
            <person name="Miller A.N."/>
            <person name="Quandt A."/>
        </authorList>
    </citation>
    <scope>NUCLEOTIDE SEQUENCE</scope>
    <source>
        <strain evidence="3">GBOQ0MN5Z8</strain>
    </source>
</reference>
<feature type="domain" description="BRCT" evidence="2">
    <location>
        <begin position="351"/>
        <end position="423"/>
    </location>
</feature>
<evidence type="ECO:0000313" key="3">
    <source>
        <dbReference type="EMBL" id="KAH0536184.1"/>
    </source>
</evidence>
<dbReference type="Proteomes" id="UP000698800">
    <property type="component" value="Unassembled WGS sequence"/>
</dbReference>
<dbReference type="SMART" id="SM00292">
    <property type="entry name" value="BRCT"/>
    <property type="match status" value="6"/>
</dbReference>
<dbReference type="InterPro" id="IPR053036">
    <property type="entry name" value="CellCycle_DNARepair_Reg"/>
</dbReference>
<organism evidence="3 4">
    <name type="scientific">Glutinoglossum americanum</name>
    <dbReference type="NCBI Taxonomy" id="1670608"/>
    <lineage>
        <taxon>Eukaryota</taxon>
        <taxon>Fungi</taxon>
        <taxon>Dikarya</taxon>
        <taxon>Ascomycota</taxon>
        <taxon>Pezizomycotina</taxon>
        <taxon>Geoglossomycetes</taxon>
        <taxon>Geoglossales</taxon>
        <taxon>Geoglossaceae</taxon>
        <taxon>Glutinoglossum</taxon>
    </lineage>
</organism>
<dbReference type="CDD" id="cd18437">
    <property type="entry name" value="BRCT_BRC1_like_rpt3"/>
    <property type="match status" value="1"/>
</dbReference>
<comment type="caution">
    <text evidence="3">The sequence shown here is derived from an EMBL/GenBank/DDBJ whole genome shotgun (WGS) entry which is preliminary data.</text>
</comment>
<dbReference type="Pfam" id="PF12738">
    <property type="entry name" value="PTCB-BRCT"/>
    <property type="match status" value="2"/>
</dbReference>
<protein>
    <recommendedName>
        <fullName evidence="2">BRCT domain-containing protein</fullName>
    </recommendedName>
</protein>
<proteinExistence type="predicted"/>
<dbReference type="Gene3D" id="3.40.50.10190">
    <property type="entry name" value="BRCT domain"/>
    <property type="match status" value="5"/>
</dbReference>
<evidence type="ECO:0000256" key="1">
    <source>
        <dbReference type="SAM" id="MobiDB-lite"/>
    </source>
</evidence>
<dbReference type="GO" id="GO:0005634">
    <property type="term" value="C:nucleus"/>
    <property type="evidence" value="ECO:0007669"/>
    <property type="project" value="TreeGrafter"/>
</dbReference>
<keyword evidence="4" id="KW-1185">Reference proteome</keyword>
<dbReference type="EMBL" id="JAGHQL010000227">
    <property type="protein sequence ID" value="KAH0536184.1"/>
    <property type="molecule type" value="Genomic_DNA"/>
</dbReference>
<feature type="domain" description="BRCT" evidence="2">
    <location>
        <begin position="14"/>
        <end position="112"/>
    </location>
</feature>
<dbReference type="AlphaFoldDB" id="A0A9P8HRQ7"/>
<name>A0A9P8HRQ7_9PEZI</name>
<feature type="region of interest" description="Disordered" evidence="1">
    <location>
        <begin position="597"/>
        <end position="620"/>
    </location>
</feature>
<accession>A0A9P8HRQ7</accession>
<feature type="domain" description="BRCT" evidence="2">
    <location>
        <begin position="113"/>
        <end position="203"/>
    </location>
</feature>
<feature type="compositionally biased region" description="Low complexity" evidence="1">
    <location>
        <begin position="785"/>
        <end position="794"/>
    </location>
</feature>
<evidence type="ECO:0000313" key="4">
    <source>
        <dbReference type="Proteomes" id="UP000698800"/>
    </source>
</evidence>
<dbReference type="GO" id="GO:0035361">
    <property type="term" value="C:Cul8-RING ubiquitin ligase complex"/>
    <property type="evidence" value="ECO:0007669"/>
    <property type="project" value="TreeGrafter"/>
</dbReference>
<dbReference type="PANTHER" id="PTHR47667:SF1">
    <property type="entry name" value="REGULATOR OF TY1 TRANSPOSITION PROTEIN 107"/>
    <property type="match status" value="1"/>
</dbReference>
<dbReference type="InterPro" id="IPR001357">
    <property type="entry name" value="BRCT_dom"/>
</dbReference>
<dbReference type="InterPro" id="IPR036420">
    <property type="entry name" value="BRCT_dom_sf"/>
</dbReference>
<dbReference type="GO" id="GO:0006302">
    <property type="term" value="P:double-strand break repair"/>
    <property type="evidence" value="ECO:0007669"/>
    <property type="project" value="TreeGrafter"/>
</dbReference>
<dbReference type="PROSITE" id="PS50172">
    <property type="entry name" value="BRCT"/>
    <property type="match status" value="4"/>
</dbReference>
<evidence type="ECO:0000259" key="2">
    <source>
        <dbReference type="PROSITE" id="PS50172"/>
    </source>
</evidence>
<sequence length="865" mass="94723">MAADAQGPDKNQSESQALFHDISFCIVTSETLSEAESRRLATLLVENGAEYIPLPSDSSAVPIEEITHIISSTTDFPAYPGACDAFVSVVKPEWVDVSASRKRLLPVRPYNPDPRLFFSGVVITCADIPEGDKDAIVGGVLSMGGLYTNGVTKLVTHIVALTEENDKCRQAASRGIRAKVVLPHWFDDCLKLGKKIDERPYSLPGPEIGLLTLADPVIMPSSPDLKGAVSAYPPEAPPISVEAPSSLRRGFKVFKDKKIMLSDDLGLGSRLRGTVEDLIASGGGSVTGSVHKADIFICQYREGSNYITASRAGKDVGNLTWLYYLITNNTWTSPMRRLLHYPIARDGLPGFKEFKITLSNYGGDARLYLENLVLAAGGTYTKSMRQGNTHLITARPYSEKCAAAQEWGIHMVNHLWLEESYAKWQIQSLTNPRYTHFPHRTNLGEVAGQTQIDRQALERLFYPADQEMTSEDDGGETWVHSDRNGATGSGVVQSVDNPRLKQTFTLPSESLNTPTPVARRAPIGTDNLGGLRTPTTSRLIGSDENEPPSTTSSRGAKERAVARLHDLAPDIALYEKEKKRVGGVVFGGKRNAIAEVDKGKKRSLNGGDQSGLDGGENPRHIKKAKSIRPPVTIKLLLTGYKRWVSSPKTEDEERKRLRDLGVLCVQNPLDCTHLAAPSLVRTQKFVSAMAAAPVVISTHWVDACLDKGRLLRPEDFLLKDTEGESRLGLRLADALKKAKQNRRSLLADETIYCTLAVYDTYKIIIEANGGRCLIFRGSSRGGAGSNASKAAGTAVTDDESDGKGNDDMFLVSGETPEEKNLWTAFEKMAASKGRGARVVRTEWLLDVVMKQELNWKEAEKFYLSH</sequence>
<feature type="domain" description="BRCT" evidence="2">
    <location>
        <begin position="633"/>
        <end position="718"/>
    </location>
</feature>
<dbReference type="SUPFAM" id="SSF52113">
    <property type="entry name" value="BRCT domain"/>
    <property type="match status" value="4"/>
</dbReference>
<dbReference type="CDD" id="cd17743">
    <property type="entry name" value="BRCT_BRC1_like_rpt5"/>
    <property type="match status" value="1"/>
</dbReference>
<dbReference type="Pfam" id="PF16770">
    <property type="entry name" value="RTT107_BRCT_5"/>
    <property type="match status" value="1"/>
</dbReference>
<dbReference type="PANTHER" id="PTHR47667">
    <property type="entry name" value="REGULATOR OF TY1 TRANSPOSITION PROTEIN 107"/>
    <property type="match status" value="1"/>
</dbReference>
<dbReference type="CDD" id="cd18436">
    <property type="entry name" value="BRCT_BRC1_like_rpt2"/>
    <property type="match status" value="1"/>
</dbReference>
<dbReference type="FunFam" id="3.40.50.10190:FF:000048">
    <property type="entry name" value="DNA repair protein Rtt107"/>
    <property type="match status" value="1"/>
</dbReference>
<feature type="compositionally biased region" description="Polar residues" evidence="1">
    <location>
        <begin position="506"/>
        <end position="515"/>
    </location>
</feature>
<dbReference type="OrthoDB" id="342264at2759"/>
<dbReference type="CDD" id="cd18438">
    <property type="entry name" value="BRCT_BRC1_like_rpt4"/>
    <property type="match status" value="1"/>
</dbReference>
<gene>
    <name evidence="3" type="ORF">FGG08_006923</name>
</gene>
<feature type="region of interest" description="Disordered" evidence="1">
    <location>
        <begin position="506"/>
        <end position="559"/>
    </location>
</feature>